<dbReference type="EMBL" id="JAACNO010000078">
    <property type="protein sequence ID" value="KAF4150386.1"/>
    <property type="molecule type" value="Genomic_DNA"/>
</dbReference>
<accession>A0A8S9VAG3</accession>
<sequence length="299" mass="33377">MSEVEESWSEFDSSTVVQLLIRHCPTLEIPPSISKFHSLHGVKVYNSTIVDWDDSAAFTSENHPNVLSLYLVRVNMTDGVLPAGLHSLDFPPNLRDIEFCVTNLQAIPQDLDLKWPRNAQIQFEYSQLTSIPSELLRLEPEYLFVTGNPMTIVSAEVFEIPGLQTLGLGHMNLNELPRNVTSPSPTLSVVFLDKTNISFFWPWMDDIMMKTWGTGFLVASATPYCSDFEMIQQGTASAFNTSPSRDYEPMLMDPSQANIPPVSEVVVCDVSMVATCYFIDIDDESMAISPPHALHVVSP</sequence>
<dbReference type="Gene3D" id="3.80.10.10">
    <property type="entry name" value="Ribonuclease Inhibitor"/>
    <property type="match status" value="1"/>
</dbReference>
<dbReference type="SUPFAM" id="SSF52058">
    <property type="entry name" value="L domain-like"/>
    <property type="match status" value="1"/>
</dbReference>
<evidence type="ECO:0000313" key="1">
    <source>
        <dbReference type="EMBL" id="KAF4150386.1"/>
    </source>
</evidence>
<dbReference type="InterPro" id="IPR032675">
    <property type="entry name" value="LRR_dom_sf"/>
</dbReference>
<dbReference type="Proteomes" id="UP000704712">
    <property type="component" value="Unassembled WGS sequence"/>
</dbReference>
<protein>
    <submittedName>
        <fullName evidence="1">Uncharacterized protein</fullName>
    </submittedName>
</protein>
<proteinExistence type="predicted"/>
<reference evidence="1" key="1">
    <citation type="submission" date="2020-03" db="EMBL/GenBank/DDBJ databases">
        <title>Hybrid Assembly of Korean Phytophthora infestans isolates.</title>
        <authorList>
            <person name="Prokchorchik M."/>
            <person name="Lee Y."/>
            <person name="Seo J."/>
            <person name="Cho J.-H."/>
            <person name="Park Y.-E."/>
            <person name="Jang D.-C."/>
            <person name="Im J.-S."/>
            <person name="Choi J.-G."/>
            <person name="Park H.-J."/>
            <person name="Lee G.-B."/>
            <person name="Lee Y.-G."/>
            <person name="Hong S.-Y."/>
            <person name="Cho K."/>
            <person name="Sohn K.H."/>
        </authorList>
    </citation>
    <scope>NUCLEOTIDE SEQUENCE</scope>
    <source>
        <strain evidence="1">KR_2_A2</strain>
    </source>
</reference>
<evidence type="ECO:0000313" key="2">
    <source>
        <dbReference type="Proteomes" id="UP000704712"/>
    </source>
</evidence>
<name>A0A8S9VAG3_PHYIN</name>
<organism evidence="1 2">
    <name type="scientific">Phytophthora infestans</name>
    <name type="common">Potato late blight agent</name>
    <name type="synonym">Botrytis infestans</name>
    <dbReference type="NCBI Taxonomy" id="4787"/>
    <lineage>
        <taxon>Eukaryota</taxon>
        <taxon>Sar</taxon>
        <taxon>Stramenopiles</taxon>
        <taxon>Oomycota</taxon>
        <taxon>Peronosporomycetes</taxon>
        <taxon>Peronosporales</taxon>
        <taxon>Peronosporaceae</taxon>
        <taxon>Phytophthora</taxon>
    </lineage>
</organism>
<comment type="caution">
    <text evidence="1">The sequence shown here is derived from an EMBL/GenBank/DDBJ whole genome shotgun (WGS) entry which is preliminary data.</text>
</comment>
<gene>
    <name evidence="1" type="ORF">GN958_ATG00443</name>
</gene>
<dbReference type="AlphaFoldDB" id="A0A8S9VAG3"/>